<accession>A0A7J2U2Z7</accession>
<protein>
    <submittedName>
        <fullName evidence="1">Uncharacterized protein</fullName>
    </submittedName>
</protein>
<evidence type="ECO:0000313" key="1">
    <source>
        <dbReference type="EMBL" id="HEM66552.1"/>
    </source>
</evidence>
<organism evidence="1">
    <name type="scientific">Ignisphaera aggregans</name>
    <dbReference type="NCBI Taxonomy" id="334771"/>
    <lineage>
        <taxon>Archaea</taxon>
        <taxon>Thermoproteota</taxon>
        <taxon>Thermoprotei</taxon>
        <taxon>Desulfurococcales</taxon>
        <taxon>Desulfurococcaceae</taxon>
        <taxon>Ignisphaera</taxon>
    </lineage>
</organism>
<dbReference type="EMBL" id="DSEU01000018">
    <property type="protein sequence ID" value="HEM66552.1"/>
    <property type="molecule type" value="Genomic_DNA"/>
</dbReference>
<gene>
    <name evidence="1" type="ORF">ENO26_03125</name>
</gene>
<dbReference type="AlphaFoldDB" id="A0A7J2U2Z7"/>
<sequence>MDTLIISKIHKVSAHGKTLYVTIPRSCHHIVSSAPVLYAYIADGDIVYSTELPANVKSGSVLVAGERIVLLPTTMKSTIYRVKVSKINRDTLGLRIPATIARILGISAKSLANIICFDNKIVVKLIKR</sequence>
<proteinExistence type="predicted"/>
<comment type="caution">
    <text evidence="1">The sequence shown here is derived from an EMBL/GenBank/DDBJ whole genome shotgun (WGS) entry which is preliminary data.</text>
</comment>
<name>A0A7J2U2Z7_9CREN</name>
<reference evidence="1" key="1">
    <citation type="journal article" date="2020" name="mSystems">
        <title>Genome- and Community-Level Interaction Insights into Carbon Utilization and Element Cycling Functions of Hydrothermarchaeota in Hydrothermal Sediment.</title>
        <authorList>
            <person name="Zhou Z."/>
            <person name="Liu Y."/>
            <person name="Xu W."/>
            <person name="Pan J."/>
            <person name="Luo Z.H."/>
            <person name="Li M."/>
        </authorList>
    </citation>
    <scope>NUCLEOTIDE SEQUENCE [LARGE SCALE GENOMIC DNA]</scope>
    <source>
        <strain evidence="1">SpSt-125</strain>
    </source>
</reference>